<feature type="region of interest" description="Disordered" evidence="1">
    <location>
        <begin position="181"/>
        <end position="227"/>
    </location>
</feature>
<feature type="domain" description="Tubulin epsilon and delta complex protein 1" evidence="2">
    <location>
        <begin position="93"/>
        <end position="126"/>
    </location>
</feature>
<sequence length="304" mass="33923">MLQSVVEEQSWSASEDPSGHTRICFVAGLDIVSSCGKVNVSVELWKHTLGVGVVEIPSQYEEGIWVGCLLVTDVLMEFIQCLAPVVVGARGDDCERMQELCNLLEAYINWKHIENVFWAWMDSVVDCHVTDKREACLINQDTEVSASRSRAVCDHGNQVLESFNNMLLGLLAVQEMRGQRGEEEPRCRWGTEREDKLLAGSHSKRLPDKLKTSPPSFPSLSAHVSPSPLPQAYRLRLQGETKTQRSPAEQPSGGAPLAGKLQASQLLLQTEASLLERRERSRRANRMQLQEMIGRLHDLVLIAP</sequence>
<organism evidence="3 4">
    <name type="scientific">Merluccius polli</name>
    <name type="common">Benguela hake</name>
    <name type="synonym">Merluccius cadenati</name>
    <dbReference type="NCBI Taxonomy" id="89951"/>
    <lineage>
        <taxon>Eukaryota</taxon>
        <taxon>Metazoa</taxon>
        <taxon>Chordata</taxon>
        <taxon>Craniata</taxon>
        <taxon>Vertebrata</taxon>
        <taxon>Euteleostomi</taxon>
        <taxon>Actinopterygii</taxon>
        <taxon>Neopterygii</taxon>
        <taxon>Teleostei</taxon>
        <taxon>Neoteleostei</taxon>
        <taxon>Acanthomorphata</taxon>
        <taxon>Zeiogadaria</taxon>
        <taxon>Gadariae</taxon>
        <taxon>Gadiformes</taxon>
        <taxon>Gadoidei</taxon>
        <taxon>Merlucciidae</taxon>
        <taxon>Merluccius</taxon>
    </lineage>
</organism>
<evidence type="ECO:0000313" key="4">
    <source>
        <dbReference type="Proteomes" id="UP001174136"/>
    </source>
</evidence>
<evidence type="ECO:0000313" key="3">
    <source>
        <dbReference type="EMBL" id="KAK0132199.1"/>
    </source>
</evidence>
<accession>A0AA47M2A4</accession>
<dbReference type="Proteomes" id="UP001174136">
    <property type="component" value="Unassembled WGS sequence"/>
</dbReference>
<proteinExistence type="predicted"/>
<dbReference type="AlphaFoldDB" id="A0AA47M2A4"/>
<dbReference type="Pfam" id="PF14970">
    <property type="entry name" value="TEDC1"/>
    <property type="match status" value="1"/>
</dbReference>
<evidence type="ECO:0000256" key="1">
    <source>
        <dbReference type="SAM" id="MobiDB-lite"/>
    </source>
</evidence>
<protein>
    <recommendedName>
        <fullName evidence="2">Tubulin epsilon and delta complex protein 1 domain-containing protein</fullName>
    </recommendedName>
</protein>
<name>A0AA47M2A4_MERPO</name>
<comment type="caution">
    <text evidence="3">The sequence shown here is derived from an EMBL/GenBank/DDBJ whole genome shotgun (WGS) entry which is preliminary data.</text>
</comment>
<evidence type="ECO:0000259" key="2">
    <source>
        <dbReference type="Pfam" id="PF14970"/>
    </source>
</evidence>
<feature type="compositionally biased region" description="Basic and acidic residues" evidence="1">
    <location>
        <begin position="181"/>
        <end position="197"/>
    </location>
</feature>
<gene>
    <name evidence="3" type="ORF">N1851_032989</name>
</gene>
<reference evidence="3" key="1">
    <citation type="journal article" date="2023" name="Front. Mar. Sci.">
        <title>A new Merluccius polli reference genome to investigate the effects of global change in West African waters.</title>
        <authorList>
            <person name="Mateo J.L."/>
            <person name="Blanco-Fernandez C."/>
            <person name="Garcia-Vazquez E."/>
            <person name="Machado-Schiaffino G."/>
        </authorList>
    </citation>
    <scope>NUCLEOTIDE SEQUENCE</scope>
    <source>
        <strain evidence="3">C29</strain>
        <tissue evidence="3">Fin</tissue>
    </source>
</reference>
<dbReference type="EMBL" id="JAOPHQ010006281">
    <property type="protein sequence ID" value="KAK0132199.1"/>
    <property type="molecule type" value="Genomic_DNA"/>
</dbReference>
<dbReference type="InterPro" id="IPR027996">
    <property type="entry name" value="TEDC1_dom"/>
</dbReference>
<keyword evidence="4" id="KW-1185">Reference proteome</keyword>